<dbReference type="OrthoDB" id="7051397at2"/>
<comment type="caution">
    <text evidence="1">The sequence shown here is derived from an EMBL/GenBank/DDBJ whole genome shotgun (WGS) entry which is preliminary data.</text>
</comment>
<dbReference type="InterPro" id="IPR027417">
    <property type="entry name" value="P-loop_NTPase"/>
</dbReference>
<proteinExistence type="predicted"/>
<evidence type="ECO:0000313" key="2">
    <source>
        <dbReference type="Proteomes" id="UP000278085"/>
    </source>
</evidence>
<dbReference type="SUPFAM" id="SSF52540">
    <property type="entry name" value="P-loop containing nucleoside triphosphate hydrolases"/>
    <property type="match status" value="1"/>
</dbReference>
<keyword evidence="2" id="KW-1185">Reference proteome</keyword>
<dbReference type="RefSeq" id="WP_126075277.1">
    <property type="nucleotide sequence ID" value="NZ_CP051166.1"/>
</dbReference>
<name>A0A430HKN2_9BURK</name>
<dbReference type="AlphaFoldDB" id="A0A430HKN2"/>
<organism evidence="1 2">
    <name type="scientific">Massilia atriviolacea</name>
    <dbReference type="NCBI Taxonomy" id="2495579"/>
    <lineage>
        <taxon>Bacteria</taxon>
        <taxon>Pseudomonadati</taxon>
        <taxon>Pseudomonadota</taxon>
        <taxon>Betaproteobacteria</taxon>
        <taxon>Burkholderiales</taxon>
        <taxon>Oxalobacteraceae</taxon>
        <taxon>Telluria group</taxon>
        <taxon>Massilia</taxon>
    </lineage>
</organism>
<dbReference type="EMBL" id="RXLQ01000008">
    <property type="protein sequence ID" value="RSZ58073.1"/>
    <property type="molecule type" value="Genomic_DNA"/>
</dbReference>
<sequence>MDKRVTGFLERLSQSNSPAFLMLGQRTLAYDAKHDIFLDAILSRYEFDNKKSYRGYSKIFDSVVNKDLASARAWISERGNLLTVPSWLEKVAQYAWSGLYTSTIDGMLNRAFRAPWRIVQPLYSSALQPIDPRNRAHLHLTYLFGGIDREDVKQTAPLTFLELKRREPDVATLLQRIPEQLTPVGILAIEAYGQNDDWLSPEKLYPVLMALEPGQAYMFSAQPKVLEDEYFCDAIAAGKLIVLSESLTAVLAHGIEAGILPLGQDLGIGAKGHQISLGTKLIPVPEHHWSQVSRFGVILDEVIDGRVPKLSPEKKYTAFRSFLAESGTHPVWAAHVQNLPFERDFERDVFLRLKRNLTTTAFDSDPIILHGQTGAGKTIALANIALRIKQTNQVPVIFIARRSQRFNHADLDSFCQWAEEAGFGATLLVWDGMQDIDQYYVLHKYLMGRGRKVVIVGSTYKLDESKEARANLVLAHAGLSKSTNKKLFDRPEVNRFKDYLASFEPSLGEKLEGVIDRGDSSFLVALYRLLPDTRGQVRAGLNLETGVAAVALRSNADGIKPDSVPVTILQAALEKVGLFKPAAALHNEQHLIAGEWVSAEQEFIGLIMVPGKFGLQVPIEILLRSLSSTAVTDFSKLINGIDLFRWSEDNQNNISIGARHALEAKLISQTRLGGAQAEVEYAKKLIMSVRRGQNSFDTSELQFASEFVRSLGPNGPEGKLYIDQYIEIADTLNQVRMDHGVKSPRLMLQEASLLREAIVLDTIDLDEWQPRIDVLKRAEQVLQEAIEDIGGSPRNVRLKSMLYVELASTHGAIAREFIRANRPLPDILVEFGLARQSAMRAKSLMPEDYFPIDVIAWSTKDLLTYAELDSNTRLEVIASIFNTFAMADGDDINKRDREKLEGRRMEFAKLLSDDALLEKSLKALEEMGSTIGYYLQAVTIAGGVPSADEVMDAAAVARYENAANYLAEHSDAIRNDAKCQYLYLRYWWGAKSGLSFYPDERTCLPFDGKQWSHVLSILENLIALDGEYENPFLIYLQAICKWQLGYYDDALAIWGELQRISDRVTGRRRIMKTYLASSSDGVPLTFNGTVAYVADDGSKGEVFVEKLRKKISFFPKEFGREEIRRDEQLSDFHIAFNYIAPTADHIRHYKSGNRS</sequence>
<accession>A0A430HKN2</accession>
<dbReference type="Proteomes" id="UP000278085">
    <property type="component" value="Unassembled WGS sequence"/>
</dbReference>
<evidence type="ECO:0000313" key="1">
    <source>
        <dbReference type="EMBL" id="RSZ58073.1"/>
    </source>
</evidence>
<reference evidence="1 2" key="1">
    <citation type="submission" date="2018-12" db="EMBL/GenBank/DDBJ databases">
        <authorList>
            <person name="Yang E."/>
        </authorList>
    </citation>
    <scope>NUCLEOTIDE SEQUENCE [LARGE SCALE GENOMIC DNA]</scope>
    <source>
        <strain evidence="1 2">SOD</strain>
    </source>
</reference>
<protein>
    <submittedName>
        <fullName evidence="1">Uncharacterized protein</fullName>
    </submittedName>
</protein>
<gene>
    <name evidence="1" type="ORF">EJB06_17425</name>
</gene>